<protein>
    <submittedName>
        <fullName evidence="2">Uncharacterized protein</fullName>
    </submittedName>
</protein>
<sequence length="39" mass="4495">MSQQEQYPGGRLSVERKTFELIFFLIFTGCLAAIILFAR</sequence>
<dbReference type="HOGENOM" id="CLU_3308585_0_0_7"/>
<reference evidence="3" key="1">
    <citation type="submission" date="2012-06" db="EMBL/GenBank/DDBJ databases">
        <title>Complete sequence of chromosome of Desulfomonile tiedjei DSM 6799.</title>
        <authorList>
            <person name="Lucas S."/>
            <person name="Copeland A."/>
            <person name="Lapidus A."/>
            <person name="Glavina del Rio T."/>
            <person name="Dalin E."/>
            <person name="Tice H."/>
            <person name="Bruce D."/>
            <person name="Goodwin L."/>
            <person name="Pitluck S."/>
            <person name="Peters L."/>
            <person name="Ovchinnikova G."/>
            <person name="Zeytun A."/>
            <person name="Lu M."/>
            <person name="Kyrpides N."/>
            <person name="Mavromatis K."/>
            <person name="Ivanova N."/>
            <person name="Brettin T."/>
            <person name="Detter J.C."/>
            <person name="Han C."/>
            <person name="Larimer F."/>
            <person name="Land M."/>
            <person name="Hauser L."/>
            <person name="Markowitz V."/>
            <person name="Cheng J.-F."/>
            <person name="Hugenholtz P."/>
            <person name="Woyke T."/>
            <person name="Wu D."/>
            <person name="Spring S."/>
            <person name="Schroeder M."/>
            <person name="Brambilla E."/>
            <person name="Klenk H.-P."/>
            <person name="Eisen J.A."/>
        </authorList>
    </citation>
    <scope>NUCLEOTIDE SEQUENCE [LARGE SCALE GENOMIC DNA]</scope>
    <source>
        <strain evidence="3">ATCC 49306 / DSM 6799 / DCB-1</strain>
    </source>
</reference>
<keyword evidence="1" id="KW-0472">Membrane</keyword>
<dbReference type="EMBL" id="CP003360">
    <property type="protein sequence ID" value="AFM24568.1"/>
    <property type="molecule type" value="Genomic_DNA"/>
</dbReference>
<name>I4C4S7_DESTA</name>
<keyword evidence="1" id="KW-1133">Transmembrane helix</keyword>
<dbReference type="Proteomes" id="UP000006055">
    <property type="component" value="Chromosome"/>
</dbReference>
<dbReference type="STRING" id="706587.Desti_1860"/>
<keyword evidence="3" id="KW-1185">Reference proteome</keyword>
<evidence type="ECO:0000313" key="2">
    <source>
        <dbReference type="EMBL" id="AFM24568.1"/>
    </source>
</evidence>
<keyword evidence="1" id="KW-0812">Transmembrane</keyword>
<dbReference type="AlphaFoldDB" id="I4C4S7"/>
<proteinExistence type="predicted"/>
<evidence type="ECO:0000256" key="1">
    <source>
        <dbReference type="SAM" id="Phobius"/>
    </source>
</evidence>
<dbReference type="KEGG" id="dti:Desti_1860"/>
<organism evidence="2 3">
    <name type="scientific">Desulfomonile tiedjei (strain ATCC 49306 / DSM 6799 / DCB-1)</name>
    <dbReference type="NCBI Taxonomy" id="706587"/>
    <lineage>
        <taxon>Bacteria</taxon>
        <taxon>Pseudomonadati</taxon>
        <taxon>Thermodesulfobacteriota</taxon>
        <taxon>Desulfomonilia</taxon>
        <taxon>Desulfomonilales</taxon>
        <taxon>Desulfomonilaceae</taxon>
        <taxon>Desulfomonile</taxon>
    </lineage>
</organism>
<accession>I4C4S7</accession>
<feature type="transmembrane region" description="Helical" evidence="1">
    <location>
        <begin position="21"/>
        <end position="38"/>
    </location>
</feature>
<gene>
    <name evidence="2" type="ordered locus">Desti_1860</name>
</gene>
<evidence type="ECO:0000313" key="3">
    <source>
        <dbReference type="Proteomes" id="UP000006055"/>
    </source>
</evidence>